<evidence type="ECO:0000256" key="1">
    <source>
        <dbReference type="SAM" id="MobiDB-lite"/>
    </source>
</evidence>
<keyword evidence="3" id="KW-1185">Reference proteome</keyword>
<comment type="caution">
    <text evidence="2">The sequence shown here is derived from an EMBL/GenBank/DDBJ whole genome shotgun (WGS) entry which is preliminary data.</text>
</comment>
<protein>
    <submittedName>
        <fullName evidence="2">Uncharacterized protein</fullName>
    </submittedName>
</protein>
<name>A0AAV7UZL9_PLEWA</name>
<proteinExistence type="predicted"/>
<gene>
    <name evidence="2" type="ORF">NDU88_003306</name>
</gene>
<evidence type="ECO:0000313" key="3">
    <source>
        <dbReference type="Proteomes" id="UP001066276"/>
    </source>
</evidence>
<dbReference type="EMBL" id="JANPWB010000004">
    <property type="protein sequence ID" value="KAJ1194011.1"/>
    <property type="molecule type" value="Genomic_DNA"/>
</dbReference>
<sequence length="183" mass="19414">MCMGAWPGWQSERARFADFRCPGPETAQRRDPSPPQRAGSCGSGREQRLGAAWGGPSFGGRALGLDLPRGGGAGRAVRGWRRRPGRVVGLAAGVGGRPDHGPPPGTTRAVVCGPWRRGLGVPEGGHLKRAAAKAPLAVKYKLGRRGLVVLQTALETRRDGAARGEEKESWWKGRTWGAQLVAL</sequence>
<dbReference type="AlphaFoldDB" id="A0AAV7UZL9"/>
<organism evidence="2 3">
    <name type="scientific">Pleurodeles waltl</name>
    <name type="common">Iberian ribbed newt</name>
    <dbReference type="NCBI Taxonomy" id="8319"/>
    <lineage>
        <taxon>Eukaryota</taxon>
        <taxon>Metazoa</taxon>
        <taxon>Chordata</taxon>
        <taxon>Craniata</taxon>
        <taxon>Vertebrata</taxon>
        <taxon>Euteleostomi</taxon>
        <taxon>Amphibia</taxon>
        <taxon>Batrachia</taxon>
        <taxon>Caudata</taxon>
        <taxon>Salamandroidea</taxon>
        <taxon>Salamandridae</taxon>
        <taxon>Pleurodelinae</taxon>
        <taxon>Pleurodeles</taxon>
    </lineage>
</organism>
<reference evidence="2" key="1">
    <citation type="journal article" date="2022" name="bioRxiv">
        <title>Sequencing and chromosome-scale assembly of the giantPleurodeles waltlgenome.</title>
        <authorList>
            <person name="Brown T."/>
            <person name="Elewa A."/>
            <person name="Iarovenko S."/>
            <person name="Subramanian E."/>
            <person name="Araus A.J."/>
            <person name="Petzold A."/>
            <person name="Susuki M."/>
            <person name="Suzuki K.-i.T."/>
            <person name="Hayashi T."/>
            <person name="Toyoda A."/>
            <person name="Oliveira C."/>
            <person name="Osipova E."/>
            <person name="Leigh N.D."/>
            <person name="Simon A."/>
            <person name="Yun M.H."/>
        </authorList>
    </citation>
    <scope>NUCLEOTIDE SEQUENCE</scope>
    <source>
        <strain evidence="2">20211129_DDA</strain>
        <tissue evidence="2">Liver</tissue>
    </source>
</reference>
<feature type="region of interest" description="Disordered" evidence="1">
    <location>
        <begin position="21"/>
        <end position="53"/>
    </location>
</feature>
<accession>A0AAV7UZL9</accession>
<dbReference type="Proteomes" id="UP001066276">
    <property type="component" value="Chromosome 2_2"/>
</dbReference>
<evidence type="ECO:0000313" key="2">
    <source>
        <dbReference type="EMBL" id="KAJ1194011.1"/>
    </source>
</evidence>